<name>H9GKR1_ANOCA</name>
<comment type="function">
    <text evidence="10">Reversible hydration of carbon dioxide. Its role in saliva is unknown.</text>
</comment>
<dbReference type="SMART" id="SM01057">
    <property type="entry name" value="Carb_anhydrase"/>
    <property type="match status" value="1"/>
</dbReference>
<reference evidence="14" key="3">
    <citation type="submission" date="2025-09" db="UniProtKB">
        <authorList>
            <consortium name="Ensembl"/>
        </authorList>
    </citation>
    <scope>IDENTIFICATION</scope>
</reference>
<dbReference type="EC" id="4.2.1.1" evidence="12"/>
<keyword evidence="9 12" id="KW-0456">Lyase</keyword>
<dbReference type="PROSITE" id="PS51144">
    <property type="entry name" value="ALPHA_CA_2"/>
    <property type="match status" value="1"/>
</dbReference>
<dbReference type="InParanoid" id="H9GKR1"/>
<feature type="signal peptide" evidence="12">
    <location>
        <begin position="1"/>
        <end position="18"/>
    </location>
</feature>
<evidence type="ECO:0000259" key="13">
    <source>
        <dbReference type="PROSITE" id="PS51144"/>
    </source>
</evidence>
<proteinExistence type="inferred from homology"/>
<evidence type="ECO:0000256" key="11">
    <source>
        <dbReference type="ARBA" id="ARBA00048348"/>
    </source>
</evidence>
<keyword evidence="7" id="KW-1015">Disulfide bond</keyword>
<dbReference type="PANTHER" id="PTHR18952">
    <property type="entry name" value="CARBONIC ANHYDRASE"/>
    <property type="match status" value="1"/>
</dbReference>
<evidence type="ECO:0000313" key="15">
    <source>
        <dbReference type="Proteomes" id="UP000001646"/>
    </source>
</evidence>
<reference evidence="14" key="1">
    <citation type="submission" date="2009-12" db="EMBL/GenBank/DDBJ databases">
        <title>The Genome Sequence of Anolis carolinensis (Green Anole Lizard).</title>
        <authorList>
            <consortium name="The Genome Sequencing Platform"/>
            <person name="Di Palma F."/>
            <person name="Alfoldi J."/>
            <person name="Heiman D."/>
            <person name="Young S."/>
            <person name="Grabherr M."/>
            <person name="Johnson J."/>
            <person name="Lander E.S."/>
            <person name="Lindblad-Toh K."/>
        </authorList>
    </citation>
    <scope>NUCLEOTIDE SEQUENCE [LARGE SCALE GENOMIC DNA]</scope>
    <source>
        <strain evidence="14">JBL SC #1</strain>
    </source>
</reference>
<reference evidence="14" key="2">
    <citation type="submission" date="2025-08" db="UniProtKB">
        <authorList>
            <consortium name="Ensembl"/>
        </authorList>
    </citation>
    <scope>IDENTIFICATION</scope>
</reference>
<dbReference type="eggNOG" id="KOG0382">
    <property type="taxonomic scope" value="Eukaryota"/>
</dbReference>
<protein>
    <recommendedName>
        <fullName evidence="12">Carbonic anhydrase</fullName>
        <ecNumber evidence="12">4.2.1.1</ecNumber>
    </recommendedName>
</protein>
<keyword evidence="15" id="KW-1185">Reference proteome</keyword>
<dbReference type="Bgee" id="ENSACAG00000014149">
    <property type="expression patterns" value="Expressed in liver and 6 other cell types or tissues"/>
</dbReference>
<keyword evidence="6 12" id="KW-0862">Zinc</keyword>
<dbReference type="PANTHER" id="PTHR18952:SF110">
    <property type="entry name" value="CARBONIC ANHYDRASE 6"/>
    <property type="match status" value="1"/>
</dbReference>
<organism evidence="14 15">
    <name type="scientific">Anolis carolinensis</name>
    <name type="common">Green anole</name>
    <name type="synonym">American chameleon</name>
    <dbReference type="NCBI Taxonomy" id="28377"/>
    <lineage>
        <taxon>Eukaryota</taxon>
        <taxon>Metazoa</taxon>
        <taxon>Chordata</taxon>
        <taxon>Craniata</taxon>
        <taxon>Vertebrata</taxon>
        <taxon>Euteleostomi</taxon>
        <taxon>Lepidosauria</taxon>
        <taxon>Squamata</taxon>
        <taxon>Bifurcata</taxon>
        <taxon>Unidentata</taxon>
        <taxon>Episquamata</taxon>
        <taxon>Toxicofera</taxon>
        <taxon>Iguania</taxon>
        <taxon>Dactyloidae</taxon>
        <taxon>Anolis</taxon>
    </lineage>
</organism>
<evidence type="ECO:0000256" key="9">
    <source>
        <dbReference type="ARBA" id="ARBA00023239"/>
    </source>
</evidence>
<evidence type="ECO:0000256" key="3">
    <source>
        <dbReference type="ARBA" id="ARBA00010718"/>
    </source>
</evidence>
<dbReference type="GO" id="GO:0004089">
    <property type="term" value="F:carbonate dehydratase activity"/>
    <property type="evidence" value="ECO:0007669"/>
    <property type="project" value="UniProtKB-UniRule"/>
</dbReference>
<dbReference type="AlphaFoldDB" id="H9GKR1"/>
<keyword evidence="5 12" id="KW-0479">Metal-binding</keyword>
<dbReference type="InterPro" id="IPR018338">
    <property type="entry name" value="Carbonic_anhydrase_a-class_CS"/>
</dbReference>
<dbReference type="InterPro" id="IPR036398">
    <property type="entry name" value="CA_dom_sf"/>
</dbReference>
<evidence type="ECO:0000256" key="12">
    <source>
        <dbReference type="RuleBase" id="RU367011"/>
    </source>
</evidence>
<dbReference type="PROSITE" id="PS00162">
    <property type="entry name" value="ALPHA_CA_1"/>
    <property type="match status" value="1"/>
</dbReference>
<dbReference type="InterPro" id="IPR001148">
    <property type="entry name" value="CA_dom"/>
</dbReference>
<comment type="cofactor">
    <cofactor evidence="1 12">
        <name>Zn(2+)</name>
        <dbReference type="ChEBI" id="CHEBI:29105"/>
    </cofactor>
</comment>
<keyword evidence="4" id="KW-0964">Secreted</keyword>
<accession>H9GKR1</accession>
<comment type="catalytic activity">
    <reaction evidence="11 12">
        <text>hydrogencarbonate + H(+) = CO2 + H2O</text>
        <dbReference type="Rhea" id="RHEA:10748"/>
        <dbReference type="ChEBI" id="CHEBI:15377"/>
        <dbReference type="ChEBI" id="CHEBI:15378"/>
        <dbReference type="ChEBI" id="CHEBI:16526"/>
        <dbReference type="ChEBI" id="CHEBI:17544"/>
        <dbReference type="EC" id="4.2.1.1"/>
    </reaction>
</comment>
<dbReference type="HOGENOM" id="CLU_039326_6_0_1"/>
<comment type="subcellular location">
    <subcellularLocation>
        <location evidence="2">Secreted</location>
    </subcellularLocation>
</comment>
<sequence length="198" mass="21980">MKTSSGVLLLILLQLSSPHVLEWTYNGKLDETHWGTHYADCLGLHQSPIDIRKKEVQFSPELELLQFEGYEGPLQGSFTMNNNGHSGEAALCEDTGVSKGLPGVFTAVQLHLHWGGRDQETSGSEHTMDGMRYVAELHIVHYNSAAYSSFQEAKDKPNGLAVLAFLFVVRCFLHPLHSLLQGILIQILTQTCLSSIYL</sequence>
<dbReference type="GO" id="GO:0008270">
    <property type="term" value="F:zinc ion binding"/>
    <property type="evidence" value="ECO:0007669"/>
    <property type="project" value="UniProtKB-UniRule"/>
</dbReference>
<evidence type="ECO:0000256" key="2">
    <source>
        <dbReference type="ARBA" id="ARBA00004613"/>
    </source>
</evidence>
<dbReference type="Ensembl" id="ENSACAT00000014173.4">
    <property type="protein sequence ID" value="ENSACAP00000013888.4"/>
    <property type="gene ID" value="ENSACAG00000014149.4"/>
</dbReference>
<dbReference type="InterPro" id="IPR023561">
    <property type="entry name" value="Carbonic_anhydrase_a-class"/>
</dbReference>
<feature type="domain" description="Alpha-carbonic anhydrase" evidence="13">
    <location>
        <begin position="21"/>
        <end position="198"/>
    </location>
</feature>
<evidence type="ECO:0000256" key="5">
    <source>
        <dbReference type="ARBA" id="ARBA00022723"/>
    </source>
</evidence>
<dbReference type="Gene3D" id="3.10.200.10">
    <property type="entry name" value="Alpha carbonic anhydrase"/>
    <property type="match status" value="1"/>
</dbReference>
<evidence type="ECO:0000256" key="4">
    <source>
        <dbReference type="ARBA" id="ARBA00022525"/>
    </source>
</evidence>
<keyword evidence="12" id="KW-0732">Signal</keyword>
<dbReference type="GeneTree" id="ENSGT00940000160409"/>
<dbReference type="GO" id="GO:0005576">
    <property type="term" value="C:extracellular region"/>
    <property type="evidence" value="ECO:0007669"/>
    <property type="project" value="UniProtKB-SubCell"/>
</dbReference>
<dbReference type="Proteomes" id="UP000001646">
    <property type="component" value="Unplaced"/>
</dbReference>
<evidence type="ECO:0000256" key="10">
    <source>
        <dbReference type="ARBA" id="ARBA00025355"/>
    </source>
</evidence>
<evidence type="ECO:0000256" key="7">
    <source>
        <dbReference type="ARBA" id="ARBA00023157"/>
    </source>
</evidence>
<dbReference type="SUPFAM" id="SSF51069">
    <property type="entry name" value="Carbonic anhydrase"/>
    <property type="match status" value="1"/>
</dbReference>
<evidence type="ECO:0000313" key="14">
    <source>
        <dbReference type="Ensembl" id="ENSACAP00000013888.4"/>
    </source>
</evidence>
<evidence type="ECO:0000256" key="8">
    <source>
        <dbReference type="ARBA" id="ARBA00023180"/>
    </source>
</evidence>
<dbReference type="STRING" id="28377.ENSACAP00000013888"/>
<dbReference type="Pfam" id="PF00194">
    <property type="entry name" value="Carb_anhydrase"/>
    <property type="match status" value="1"/>
</dbReference>
<evidence type="ECO:0000256" key="6">
    <source>
        <dbReference type="ARBA" id="ARBA00022833"/>
    </source>
</evidence>
<comment type="similarity">
    <text evidence="3 12">Belongs to the alpha-carbonic anhydrase family.</text>
</comment>
<keyword evidence="8" id="KW-0325">Glycoprotein</keyword>
<feature type="chain" id="PRO_5033105948" description="Carbonic anhydrase" evidence="12">
    <location>
        <begin position="19"/>
        <end position="198"/>
    </location>
</feature>
<evidence type="ECO:0000256" key="1">
    <source>
        <dbReference type="ARBA" id="ARBA00001947"/>
    </source>
</evidence>